<feature type="signal peptide" evidence="2">
    <location>
        <begin position="1"/>
        <end position="21"/>
    </location>
</feature>
<keyword evidence="5" id="KW-1185">Reference proteome</keyword>
<dbReference type="Pfam" id="PF20597">
    <property type="entry name" value="pAdhesive_15"/>
    <property type="match status" value="1"/>
</dbReference>
<proteinExistence type="predicted"/>
<feature type="chain" id="PRO_5032521416" evidence="2">
    <location>
        <begin position="22"/>
        <end position="358"/>
    </location>
</feature>
<evidence type="ECO:0000313" key="4">
    <source>
        <dbReference type="EMBL" id="NIK88289.1"/>
    </source>
</evidence>
<organism evidence="4 5">
    <name type="scientific">Rhizomicrobium palustre</name>
    <dbReference type="NCBI Taxonomy" id="189966"/>
    <lineage>
        <taxon>Bacteria</taxon>
        <taxon>Pseudomonadati</taxon>
        <taxon>Pseudomonadota</taxon>
        <taxon>Alphaproteobacteria</taxon>
        <taxon>Micropepsales</taxon>
        <taxon>Micropepsaceae</taxon>
        <taxon>Rhizomicrobium</taxon>
    </lineage>
</organism>
<dbReference type="RefSeq" id="WP_167082477.1">
    <property type="nucleotide sequence ID" value="NZ_BAAADC010000001.1"/>
</dbReference>
<accession>A0A846MYH6</accession>
<sequence>MKRLGLLLLSVSFISSASASALDPAALLASYNLITAGNATTNGDIEGAMLVGGNFTGAAGTANLFNNTAHLPSDKTSYIYGNNSSGINVDNGGRLYIGGNNNGPVNLNAKGSIQVAGNNAGNINGSGAPGFIAVGGSNSGSINFNGAANLMGNSTAIVPVASLSDVVSTLTSYSVTLAAKTANGTTSKVGNIAKFEYAGAGPAIFSLTANDLTTLATNANMDFLVPAADTPVVVNVDLQGASWTAPSSGHFVSGSPLQNVLFNFYNGSGSTLSFSTLWEASILAMGSEVINGTPIEGSVAAASFTGHGELHNYPLQHPPGDGGNENPPPAIPEPAPLGMMFGALLVLAGMLRRKAIRA</sequence>
<evidence type="ECO:0000259" key="3">
    <source>
        <dbReference type="Pfam" id="PF20597"/>
    </source>
</evidence>
<dbReference type="Proteomes" id="UP000570514">
    <property type="component" value="Unassembled WGS sequence"/>
</dbReference>
<protein>
    <submittedName>
        <fullName evidence="4">Choice-of-anchor A domain-containing protein</fullName>
    </submittedName>
</protein>
<feature type="region of interest" description="Disordered" evidence="1">
    <location>
        <begin position="310"/>
        <end position="333"/>
    </location>
</feature>
<reference evidence="4 5" key="1">
    <citation type="submission" date="2020-03" db="EMBL/GenBank/DDBJ databases">
        <title>Genomic Encyclopedia of Type Strains, Phase IV (KMG-IV): sequencing the most valuable type-strain genomes for metagenomic binning, comparative biology and taxonomic classification.</title>
        <authorList>
            <person name="Goeker M."/>
        </authorList>
    </citation>
    <scope>NUCLEOTIDE SEQUENCE [LARGE SCALE GENOMIC DNA]</scope>
    <source>
        <strain evidence="4 5">DSM 19867</strain>
    </source>
</reference>
<dbReference type="NCBIfam" id="TIGR04215">
    <property type="entry name" value="choice_anch_A"/>
    <property type="match status" value="1"/>
</dbReference>
<comment type="caution">
    <text evidence="4">The sequence shown here is derived from an EMBL/GenBank/DDBJ whole genome shotgun (WGS) entry which is preliminary data.</text>
</comment>
<gene>
    <name evidence="4" type="ORF">FHS83_001607</name>
</gene>
<evidence type="ECO:0000313" key="5">
    <source>
        <dbReference type="Proteomes" id="UP000570514"/>
    </source>
</evidence>
<evidence type="ECO:0000256" key="2">
    <source>
        <dbReference type="SAM" id="SignalP"/>
    </source>
</evidence>
<name>A0A846MYH6_9PROT</name>
<dbReference type="AlphaFoldDB" id="A0A846MYH6"/>
<dbReference type="InterPro" id="IPR026588">
    <property type="entry name" value="Choice_anch_A"/>
</dbReference>
<evidence type="ECO:0000256" key="1">
    <source>
        <dbReference type="SAM" id="MobiDB-lite"/>
    </source>
</evidence>
<keyword evidence="2" id="KW-0732">Signal</keyword>
<dbReference type="EMBL" id="JAASRM010000001">
    <property type="protein sequence ID" value="NIK88289.1"/>
    <property type="molecule type" value="Genomic_DNA"/>
</dbReference>
<feature type="domain" description="Choice-of-anchor A" evidence="3">
    <location>
        <begin position="25"/>
        <end position="312"/>
    </location>
</feature>